<dbReference type="PROSITE" id="PS50088">
    <property type="entry name" value="ANK_REPEAT"/>
    <property type="match status" value="1"/>
</dbReference>
<dbReference type="PROSITE" id="PS50297">
    <property type="entry name" value="ANK_REP_REGION"/>
    <property type="match status" value="1"/>
</dbReference>
<sequence>LISALLAHGVALNGRDSEGRTPLHYCVVYNWYHEARHLVKVRKADTELEDNLGYTPLHFAIERKNLDVVEAL</sequence>
<accession>A0A6G1H3X7</accession>
<evidence type="ECO:0000313" key="5">
    <source>
        <dbReference type="Proteomes" id="UP000800041"/>
    </source>
</evidence>
<keyword evidence="5" id="KW-1185">Reference proteome</keyword>
<dbReference type="InterPro" id="IPR002110">
    <property type="entry name" value="Ankyrin_rpt"/>
</dbReference>
<dbReference type="Proteomes" id="UP000800041">
    <property type="component" value="Unassembled WGS sequence"/>
</dbReference>
<dbReference type="InterPro" id="IPR036770">
    <property type="entry name" value="Ankyrin_rpt-contain_sf"/>
</dbReference>
<keyword evidence="1" id="KW-0677">Repeat</keyword>
<evidence type="ECO:0000256" key="3">
    <source>
        <dbReference type="PROSITE-ProRule" id="PRU00023"/>
    </source>
</evidence>
<dbReference type="PANTHER" id="PTHR24171:SF9">
    <property type="entry name" value="ANKYRIN REPEAT DOMAIN-CONTAINING PROTEIN 39"/>
    <property type="match status" value="1"/>
</dbReference>
<gene>
    <name evidence="4" type="ORF">K402DRAFT_301898</name>
</gene>
<proteinExistence type="predicted"/>
<protein>
    <submittedName>
        <fullName evidence="4">Ankyrin</fullName>
    </submittedName>
</protein>
<dbReference type="EMBL" id="ML977151">
    <property type="protein sequence ID" value="KAF1987668.1"/>
    <property type="molecule type" value="Genomic_DNA"/>
</dbReference>
<dbReference type="OrthoDB" id="21416at2759"/>
<evidence type="ECO:0000256" key="1">
    <source>
        <dbReference type="ARBA" id="ARBA00022737"/>
    </source>
</evidence>
<dbReference type="PANTHER" id="PTHR24171">
    <property type="entry name" value="ANKYRIN REPEAT DOMAIN-CONTAINING PROTEIN 39-RELATED"/>
    <property type="match status" value="1"/>
</dbReference>
<organism evidence="4 5">
    <name type="scientific">Aulographum hederae CBS 113979</name>
    <dbReference type="NCBI Taxonomy" id="1176131"/>
    <lineage>
        <taxon>Eukaryota</taxon>
        <taxon>Fungi</taxon>
        <taxon>Dikarya</taxon>
        <taxon>Ascomycota</taxon>
        <taxon>Pezizomycotina</taxon>
        <taxon>Dothideomycetes</taxon>
        <taxon>Pleosporomycetidae</taxon>
        <taxon>Aulographales</taxon>
        <taxon>Aulographaceae</taxon>
    </lineage>
</organism>
<feature type="non-terminal residue" evidence="4">
    <location>
        <position position="1"/>
    </location>
</feature>
<keyword evidence="2 3" id="KW-0040">ANK repeat</keyword>
<dbReference type="Gene3D" id="1.25.40.20">
    <property type="entry name" value="Ankyrin repeat-containing domain"/>
    <property type="match status" value="1"/>
</dbReference>
<reference evidence="4" key="1">
    <citation type="journal article" date="2020" name="Stud. Mycol.">
        <title>101 Dothideomycetes genomes: a test case for predicting lifestyles and emergence of pathogens.</title>
        <authorList>
            <person name="Haridas S."/>
            <person name="Albert R."/>
            <person name="Binder M."/>
            <person name="Bloem J."/>
            <person name="Labutti K."/>
            <person name="Salamov A."/>
            <person name="Andreopoulos B."/>
            <person name="Baker S."/>
            <person name="Barry K."/>
            <person name="Bills G."/>
            <person name="Bluhm B."/>
            <person name="Cannon C."/>
            <person name="Castanera R."/>
            <person name="Culley D."/>
            <person name="Daum C."/>
            <person name="Ezra D."/>
            <person name="Gonzalez J."/>
            <person name="Henrissat B."/>
            <person name="Kuo A."/>
            <person name="Liang C."/>
            <person name="Lipzen A."/>
            <person name="Lutzoni F."/>
            <person name="Magnuson J."/>
            <person name="Mondo S."/>
            <person name="Nolan M."/>
            <person name="Ohm R."/>
            <person name="Pangilinan J."/>
            <person name="Park H.-J."/>
            <person name="Ramirez L."/>
            <person name="Alfaro M."/>
            <person name="Sun H."/>
            <person name="Tritt A."/>
            <person name="Yoshinaga Y."/>
            <person name="Zwiers L.-H."/>
            <person name="Turgeon B."/>
            <person name="Goodwin S."/>
            <person name="Spatafora J."/>
            <person name="Crous P."/>
            <person name="Grigoriev I."/>
        </authorList>
    </citation>
    <scope>NUCLEOTIDE SEQUENCE</scope>
    <source>
        <strain evidence="4">CBS 113979</strain>
    </source>
</reference>
<feature type="non-terminal residue" evidence="4">
    <location>
        <position position="72"/>
    </location>
</feature>
<evidence type="ECO:0000313" key="4">
    <source>
        <dbReference type="EMBL" id="KAF1987668.1"/>
    </source>
</evidence>
<evidence type="ECO:0000256" key="2">
    <source>
        <dbReference type="ARBA" id="ARBA00023043"/>
    </source>
</evidence>
<name>A0A6G1H3X7_9PEZI</name>
<dbReference type="Pfam" id="PF12796">
    <property type="entry name" value="Ank_2"/>
    <property type="match status" value="1"/>
</dbReference>
<dbReference type="SUPFAM" id="SSF48403">
    <property type="entry name" value="Ankyrin repeat"/>
    <property type="match status" value="1"/>
</dbReference>
<feature type="repeat" description="ANK" evidence="3">
    <location>
        <begin position="52"/>
        <end position="72"/>
    </location>
</feature>
<dbReference type="AlphaFoldDB" id="A0A6G1H3X7"/>